<dbReference type="InterPro" id="IPR016047">
    <property type="entry name" value="M23ase_b-sheet_dom"/>
</dbReference>
<dbReference type="AlphaFoldDB" id="A0AAU7VJY9"/>
<gene>
    <name evidence="6" type="ORF">PRVXT_002380</name>
</gene>
<reference evidence="6" key="1">
    <citation type="journal article" date="2013" name="Extremophiles">
        <title>Proteinivorax tanatarense gen. nov., sp. nov., an anaerobic, haloalkaliphilic, proteolytic bacterium isolated from a decaying algal bloom, and proposal of Proteinivoraceae fam. nov.</title>
        <authorList>
            <person name="Kevbrin V."/>
            <person name="Boltyanskaya Y."/>
            <person name="Zhilina T."/>
            <person name="Kolganova T."/>
            <person name="Lavrentjeva E."/>
            <person name="Kuznetsov B."/>
        </authorList>
    </citation>
    <scope>NUCLEOTIDE SEQUENCE</scope>
    <source>
        <strain evidence="6">Z-910T</strain>
    </source>
</reference>
<dbReference type="InterPro" id="IPR050570">
    <property type="entry name" value="Cell_wall_metabolism_enzyme"/>
</dbReference>
<feature type="region of interest" description="Disordered" evidence="3">
    <location>
        <begin position="253"/>
        <end position="312"/>
    </location>
</feature>
<organism evidence="6">
    <name type="scientific">Proteinivorax tanatarense</name>
    <dbReference type="NCBI Taxonomy" id="1260629"/>
    <lineage>
        <taxon>Bacteria</taxon>
        <taxon>Bacillati</taxon>
        <taxon>Bacillota</taxon>
        <taxon>Clostridia</taxon>
        <taxon>Eubacteriales</taxon>
        <taxon>Proteinivoracaceae</taxon>
        <taxon>Proteinivorax</taxon>
    </lineage>
</organism>
<proteinExistence type="predicted"/>
<dbReference type="InterPro" id="IPR011055">
    <property type="entry name" value="Dup_hybrid_motif"/>
</dbReference>
<dbReference type="Pfam" id="PF24568">
    <property type="entry name" value="CC_PcsB"/>
    <property type="match status" value="1"/>
</dbReference>
<dbReference type="InterPro" id="IPR057309">
    <property type="entry name" value="PcsB_CC"/>
</dbReference>
<evidence type="ECO:0000256" key="1">
    <source>
        <dbReference type="ARBA" id="ARBA00022729"/>
    </source>
</evidence>
<keyword evidence="1" id="KW-0732">Signal</keyword>
<feature type="compositionally biased region" description="Low complexity" evidence="3">
    <location>
        <begin position="281"/>
        <end position="290"/>
    </location>
</feature>
<dbReference type="RefSeq" id="WP_350343100.1">
    <property type="nucleotide sequence ID" value="NZ_CP158367.1"/>
</dbReference>
<feature type="coiled-coil region" evidence="2">
    <location>
        <begin position="34"/>
        <end position="110"/>
    </location>
</feature>
<dbReference type="PANTHER" id="PTHR21666:SF289">
    <property type="entry name" value="L-ALA--D-GLU ENDOPEPTIDASE"/>
    <property type="match status" value="1"/>
</dbReference>
<name>A0AAU7VJY9_9FIRM</name>
<dbReference type="Pfam" id="PF01551">
    <property type="entry name" value="Peptidase_M23"/>
    <property type="match status" value="1"/>
</dbReference>
<feature type="compositionally biased region" description="Basic and acidic residues" evidence="3">
    <location>
        <begin position="253"/>
        <end position="280"/>
    </location>
</feature>
<feature type="domain" description="Peptidoglycan hydrolase PcsB coiled-coil" evidence="5">
    <location>
        <begin position="104"/>
        <end position="174"/>
    </location>
</feature>
<evidence type="ECO:0000256" key="2">
    <source>
        <dbReference type="SAM" id="Coils"/>
    </source>
</evidence>
<dbReference type="GO" id="GO:0004222">
    <property type="term" value="F:metalloendopeptidase activity"/>
    <property type="evidence" value="ECO:0007669"/>
    <property type="project" value="TreeGrafter"/>
</dbReference>
<dbReference type="Gene3D" id="6.10.250.3150">
    <property type="match status" value="1"/>
</dbReference>
<reference evidence="6" key="2">
    <citation type="submission" date="2024-06" db="EMBL/GenBank/DDBJ databases">
        <authorList>
            <person name="Petrova K.O."/>
            <person name="Toshchakov S.V."/>
            <person name="Boltjanskaja Y.V."/>
            <person name="Kevbrin V."/>
        </authorList>
    </citation>
    <scope>NUCLEOTIDE SEQUENCE</scope>
    <source>
        <strain evidence="6">Z-910T</strain>
    </source>
</reference>
<keyword evidence="2" id="KW-0175">Coiled coil</keyword>
<dbReference type="CDD" id="cd12797">
    <property type="entry name" value="M23_peptidase"/>
    <property type="match status" value="1"/>
</dbReference>
<evidence type="ECO:0000259" key="4">
    <source>
        <dbReference type="Pfam" id="PF01551"/>
    </source>
</evidence>
<dbReference type="PANTHER" id="PTHR21666">
    <property type="entry name" value="PEPTIDASE-RELATED"/>
    <property type="match status" value="1"/>
</dbReference>
<evidence type="ECO:0000256" key="3">
    <source>
        <dbReference type="SAM" id="MobiDB-lite"/>
    </source>
</evidence>
<sequence length="451" mass="51005">MFNKSKFLIAVLCIFLISLQMINPIFANSIEGNIDKEKQKQQEIEEGIENRREEVDSLDKEINELTEEVEELDNKIAKSQKQIQQLNEDITSTESEIAKTELKIEEAEDFLEQNTEYLDTRLIAMYQKGSVGYLDVLLSASSFSDFLSRFNALRLILEEDKELIEEVKEKREYLKVEKDKQVERKDSLVKMIAQAQVAEEELKEDVQSLNSLSTQLQTKKQNTQEVISQKEAASKQAEQQIVALMAEREKELERQRKKREREEQERREREKEAEAAEQKNDNSNNNNTDNKPADNDTAPPQGGGIEKATGRLIWPVQGSRGVTSHYGYRTHPITRRTSMHTGIDIGIYRERWAGSPSFNGNPVNVLAADGGEVIFAGGNRSIGYGLYVIVDHGGGKTTLYAHMENIGVKSGQTVSQGQSLGHVGSTGVSTGPHLHFEVRLNGRHTNPMNYY</sequence>
<feature type="domain" description="M23ase beta-sheet core" evidence="4">
    <location>
        <begin position="361"/>
        <end position="447"/>
    </location>
</feature>
<protein>
    <submittedName>
        <fullName evidence="6">Peptidoglycan DD-metalloendopeptidase family protein</fullName>
    </submittedName>
</protein>
<dbReference type="Gene3D" id="2.70.70.10">
    <property type="entry name" value="Glucose Permease (Domain IIA)"/>
    <property type="match status" value="1"/>
</dbReference>
<evidence type="ECO:0000313" key="6">
    <source>
        <dbReference type="EMBL" id="XBX74346.1"/>
    </source>
</evidence>
<dbReference type="EMBL" id="CP158367">
    <property type="protein sequence ID" value="XBX74346.1"/>
    <property type="molecule type" value="Genomic_DNA"/>
</dbReference>
<evidence type="ECO:0000259" key="5">
    <source>
        <dbReference type="Pfam" id="PF24568"/>
    </source>
</evidence>
<accession>A0AAU7VJY9</accession>
<dbReference type="SUPFAM" id="SSF51261">
    <property type="entry name" value="Duplicated hybrid motif"/>
    <property type="match status" value="1"/>
</dbReference>